<proteinExistence type="inferred from homology"/>
<dbReference type="Proteomes" id="UP001392437">
    <property type="component" value="Unassembled WGS sequence"/>
</dbReference>
<feature type="domain" description="Methyltransferase" evidence="4">
    <location>
        <begin position="58"/>
        <end position="118"/>
    </location>
</feature>
<gene>
    <name evidence="5" type="ORF">PG999_005941</name>
</gene>
<comment type="similarity">
    <text evidence="1">Belongs to the methyltransferase superfamily.</text>
</comment>
<dbReference type="InterPro" id="IPR051419">
    <property type="entry name" value="Lys/N-term_MeTrsfase_sf"/>
</dbReference>
<organism evidence="5 6">
    <name type="scientific">Apiospora kogelbergensis</name>
    <dbReference type="NCBI Taxonomy" id="1337665"/>
    <lineage>
        <taxon>Eukaryota</taxon>
        <taxon>Fungi</taxon>
        <taxon>Dikarya</taxon>
        <taxon>Ascomycota</taxon>
        <taxon>Pezizomycotina</taxon>
        <taxon>Sordariomycetes</taxon>
        <taxon>Xylariomycetidae</taxon>
        <taxon>Amphisphaeriales</taxon>
        <taxon>Apiosporaceae</taxon>
        <taxon>Apiospora</taxon>
    </lineage>
</organism>
<dbReference type="PANTHER" id="PTHR12176">
    <property type="entry name" value="SAM-DEPENDENT METHYLTRANSFERASE SUPERFAMILY PROTEIN"/>
    <property type="match status" value="1"/>
</dbReference>
<keyword evidence="6" id="KW-1185">Reference proteome</keyword>
<keyword evidence="2" id="KW-0489">Methyltransferase</keyword>
<dbReference type="EMBL" id="JAQQWP010000006">
    <property type="protein sequence ID" value="KAK8113872.1"/>
    <property type="molecule type" value="Genomic_DNA"/>
</dbReference>
<evidence type="ECO:0000313" key="5">
    <source>
        <dbReference type="EMBL" id="KAK8113872.1"/>
    </source>
</evidence>
<evidence type="ECO:0000259" key="4">
    <source>
        <dbReference type="Pfam" id="PF13847"/>
    </source>
</evidence>
<protein>
    <recommendedName>
        <fullName evidence="4">Methyltransferase domain-containing protein</fullName>
    </recommendedName>
</protein>
<evidence type="ECO:0000256" key="1">
    <source>
        <dbReference type="ARBA" id="ARBA00008361"/>
    </source>
</evidence>
<evidence type="ECO:0000256" key="3">
    <source>
        <dbReference type="ARBA" id="ARBA00022679"/>
    </source>
</evidence>
<dbReference type="SUPFAM" id="SSF53335">
    <property type="entry name" value="S-adenosyl-L-methionine-dependent methyltransferases"/>
    <property type="match status" value="1"/>
</dbReference>
<dbReference type="Pfam" id="PF13847">
    <property type="entry name" value="Methyltransf_31"/>
    <property type="match status" value="1"/>
</dbReference>
<dbReference type="PANTHER" id="PTHR12176:SF84">
    <property type="entry name" value="METHYLTRANSFERASE DOMAIN-CONTAINING PROTEIN"/>
    <property type="match status" value="1"/>
</dbReference>
<dbReference type="InterPro" id="IPR025714">
    <property type="entry name" value="Methyltranfer_dom"/>
</dbReference>
<dbReference type="GO" id="GO:0032259">
    <property type="term" value="P:methylation"/>
    <property type="evidence" value="ECO:0007669"/>
    <property type="project" value="UniProtKB-KW"/>
</dbReference>
<evidence type="ECO:0000256" key="2">
    <source>
        <dbReference type="ARBA" id="ARBA00022603"/>
    </source>
</evidence>
<reference evidence="5 6" key="1">
    <citation type="submission" date="2023-01" db="EMBL/GenBank/DDBJ databases">
        <title>Analysis of 21 Apiospora genomes using comparative genomics revels a genus with tremendous synthesis potential of carbohydrate active enzymes and secondary metabolites.</title>
        <authorList>
            <person name="Sorensen T."/>
        </authorList>
    </citation>
    <scope>NUCLEOTIDE SEQUENCE [LARGE SCALE GENOMIC DNA]</scope>
    <source>
        <strain evidence="5 6">CBS 117206</strain>
    </source>
</reference>
<comment type="caution">
    <text evidence="5">The sequence shown here is derived from an EMBL/GenBank/DDBJ whole genome shotgun (WGS) entry which is preliminary data.</text>
</comment>
<dbReference type="AlphaFoldDB" id="A0AAW0QTX5"/>
<keyword evidence="3" id="KW-0808">Transferase</keyword>
<name>A0AAW0QTX5_9PEZI</name>
<dbReference type="InterPro" id="IPR029063">
    <property type="entry name" value="SAM-dependent_MTases_sf"/>
</dbReference>
<dbReference type="GO" id="GO:0008168">
    <property type="term" value="F:methyltransferase activity"/>
    <property type="evidence" value="ECO:0007669"/>
    <property type="project" value="UniProtKB-KW"/>
</dbReference>
<sequence>MPPSYGTKAYWDTRFQHEDNYEWLLPADSLNAVVQQAMLACQRSYGSSDAASPPPQQHILHIGCGSSDLSFQLRDLVASPNQITNVDYSSAAVKKCRLRESEALFSTTADAGSFRALKGSDSMRMYWETADLLSAESIARLGMRRQTQPAAGEDGPDDDGPFFFDIVADKSTSDAISCAEDTSVLLPFITPRRVQQQQTNNNAAAASRISPALVDPMYLLAVHMAVLARPRTGHWCALSYSDERFSFLDGGSSGSSGNSGSLAEAEAPADQDLERWFPDPRRFWIVERKERVTVAPPAATTGSGGHVVHQPEIAHWLYVLVRTDEVP</sequence>
<accession>A0AAW0QTX5</accession>
<dbReference type="Gene3D" id="3.40.50.150">
    <property type="entry name" value="Vaccinia Virus protein VP39"/>
    <property type="match status" value="1"/>
</dbReference>
<evidence type="ECO:0000313" key="6">
    <source>
        <dbReference type="Proteomes" id="UP001392437"/>
    </source>
</evidence>